<organism evidence="2 3">
    <name type="scientific">Myxococcus llanfairpwllgwyngyllgogerychwyrndrobwllllantysiliogogogochensis</name>
    <dbReference type="NCBI Taxonomy" id="2590453"/>
    <lineage>
        <taxon>Bacteria</taxon>
        <taxon>Pseudomonadati</taxon>
        <taxon>Myxococcota</taxon>
        <taxon>Myxococcia</taxon>
        <taxon>Myxococcales</taxon>
        <taxon>Cystobacterineae</taxon>
        <taxon>Myxococcaceae</taxon>
        <taxon>Myxococcus</taxon>
    </lineage>
</organism>
<evidence type="ECO:0000256" key="1">
    <source>
        <dbReference type="SAM" id="Phobius"/>
    </source>
</evidence>
<proteinExistence type="predicted"/>
<evidence type="ECO:0000313" key="3">
    <source>
        <dbReference type="Proteomes" id="UP000315369"/>
    </source>
</evidence>
<dbReference type="OrthoDB" id="5490255at2"/>
<reference evidence="2 3" key="1">
    <citation type="submission" date="2019-06" db="EMBL/GenBank/DDBJ databases">
        <authorList>
            <person name="Livingstone P."/>
            <person name="Whitworth D."/>
        </authorList>
    </citation>
    <scope>NUCLEOTIDE SEQUENCE [LARGE SCALE GENOMIC DNA]</scope>
    <source>
        <strain evidence="2 3">AM401</strain>
    </source>
</reference>
<protein>
    <submittedName>
        <fullName evidence="2">Type II secretion system protein GspN</fullName>
    </submittedName>
</protein>
<accession>A0A540WZP1</accession>
<dbReference type="EMBL" id="VIFM01000068">
    <property type="protein sequence ID" value="TQF14465.1"/>
    <property type="molecule type" value="Genomic_DNA"/>
</dbReference>
<sequence>MSSDTKLARWKIILGYGAFALVAFILCLLITFPYDTVRTRLVSEAAQAGLAVRIGSLRPGLAGVTATNVRVSKPPQPLSAETLAMLVSGEGTLPGAAELGEAVVIDSVAVRPTLFPPGLAIRANALGGTVAGSMGWLGDMKVRAELDGLKASGGNLPAFLGMDLDGELNGVLALTLPKGKSPEPDLSQANGELTLDSQGLIIKGGKASIPMGGGNSMPMELPQVALGALVGRINFEKGLGTVQELRLKGEDVEALATGTLKLGKRLEYSEPAMDVNLRLDPEAQKRLGLLAAGITIFPPDKKDPSFRAARLGGFLNRPTFLPRR</sequence>
<dbReference type="Proteomes" id="UP000315369">
    <property type="component" value="Unassembled WGS sequence"/>
</dbReference>
<dbReference type="AlphaFoldDB" id="A0A540WZP1"/>
<dbReference type="NCBIfam" id="TIGR04411">
    <property type="entry name" value="T2SS_GspN_Lepto"/>
    <property type="match status" value="1"/>
</dbReference>
<gene>
    <name evidence="2" type="primary">gspN</name>
    <name evidence="2" type="ORF">FJV41_18645</name>
</gene>
<feature type="transmembrane region" description="Helical" evidence="1">
    <location>
        <begin position="12"/>
        <end position="34"/>
    </location>
</feature>
<keyword evidence="1" id="KW-0472">Membrane</keyword>
<dbReference type="RefSeq" id="WP_141643861.1">
    <property type="nucleotide sequence ID" value="NZ_VIFM01000068.1"/>
</dbReference>
<keyword evidence="1" id="KW-0812">Transmembrane</keyword>
<comment type="caution">
    <text evidence="2">The sequence shown here is derived from an EMBL/GenBank/DDBJ whole genome shotgun (WGS) entry which is preliminary data.</text>
</comment>
<keyword evidence="3" id="KW-1185">Reference proteome</keyword>
<dbReference type="InterPro" id="IPR030925">
    <property type="entry name" value="T2SS_GspN_Lepto"/>
</dbReference>
<evidence type="ECO:0000313" key="2">
    <source>
        <dbReference type="EMBL" id="TQF14465.1"/>
    </source>
</evidence>
<name>A0A540WZP1_9BACT</name>
<keyword evidence="1" id="KW-1133">Transmembrane helix</keyword>